<organism evidence="7 8">
    <name type="scientific">Lottia gigantea</name>
    <name type="common">Giant owl limpet</name>
    <dbReference type="NCBI Taxonomy" id="225164"/>
    <lineage>
        <taxon>Eukaryota</taxon>
        <taxon>Metazoa</taxon>
        <taxon>Spiralia</taxon>
        <taxon>Lophotrochozoa</taxon>
        <taxon>Mollusca</taxon>
        <taxon>Gastropoda</taxon>
        <taxon>Patellogastropoda</taxon>
        <taxon>Lottioidea</taxon>
        <taxon>Lottiidae</taxon>
        <taxon>Lottia</taxon>
    </lineage>
</organism>
<dbReference type="HOGENOM" id="CLU_1284593_0_0_1"/>
<feature type="transmembrane region" description="Helical" evidence="6">
    <location>
        <begin position="187"/>
        <end position="207"/>
    </location>
</feature>
<dbReference type="EMBL" id="KB203149">
    <property type="protein sequence ID" value="ESO86160.1"/>
    <property type="molecule type" value="Genomic_DNA"/>
</dbReference>
<name>V3ZUA0_LOTGI</name>
<proteinExistence type="inferred from homology"/>
<evidence type="ECO:0000256" key="5">
    <source>
        <dbReference type="ARBA" id="ARBA00093776"/>
    </source>
</evidence>
<reference evidence="7 8" key="1">
    <citation type="journal article" date="2013" name="Nature">
        <title>Insights into bilaterian evolution from three spiralian genomes.</title>
        <authorList>
            <person name="Simakov O."/>
            <person name="Marletaz F."/>
            <person name="Cho S.J."/>
            <person name="Edsinger-Gonzales E."/>
            <person name="Havlak P."/>
            <person name="Hellsten U."/>
            <person name="Kuo D.H."/>
            <person name="Larsson T."/>
            <person name="Lv J."/>
            <person name="Arendt D."/>
            <person name="Savage R."/>
            <person name="Osoegawa K."/>
            <person name="de Jong P."/>
            <person name="Grimwood J."/>
            <person name="Chapman J.A."/>
            <person name="Shapiro H."/>
            <person name="Aerts A."/>
            <person name="Otillar R.P."/>
            <person name="Terry A.Y."/>
            <person name="Boore J.L."/>
            <person name="Grigoriev I.V."/>
            <person name="Lindberg D.R."/>
            <person name="Seaver E.C."/>
            <person name="Weisblat D.A."/>
            <person name="Putnam N.H."/>
            <person name="Rokhsar D.S."/>
        </authorList>
    </citation>
    <scope>NUCLEOTIDE SEQUENCE [LARGE SCALE GENOMIC DNA]</scope>
</reference>
<dbReference type="InterPro" id="IPR059010">
    <property type="entry name" value="TMEM179-179B"/>
</dbReference>
<dbReference type="PANTHER" id="PTHR31872">
    <property type="entry name" value="TRANSMEMBRANE PROTEIN 179"/>
    <property type="match status" value="1"/>
</dbReference>
<comment type="similarity">
    <text evidence="5">Belongs to the TMEM179 family.</text>
</comment>
<evidence type="ECO:0000256" key="2">
    <source>
        <dbReference type="ARBA" id="ARBA00022692"/>
    </source>
</evidence>
<dbReference type="InterPro" id="IPR029673">
    <property type="entry name" value="TMEM179"/>
</dbReference>
<accession>V3ZUA0</accession>
<dbReference type="OrthoDB" id="6060335at2759"/>
<gene>
    <name evidence="7" type="ORF">LOTGIDRAFT_167393</name>
</gene>
<evidence type="ECO:0000256" key="1">
    <source>
        <dbReference type="ARBA" id="ARBA00004141"/>
    </source>
</evidence>
<keyword evidence="2 6" id="KW-0812">Transmembrane</keyword>
<dbReference type="AlphaFoldDB" id="V3ZUA0"/>
<dbReference type="PANTHER" id="PTHR31872:SF4">
    <property type="entry name" value="TRANSMEMBRANE PROTEIN 179"/>
    <property type="match status" value="1"/>
</dbReference>
<evidence type="ECO:0008006" key="9">
    <source>
        <dbReference type="Google" id="ProtNLM"/>
    </source>
</evidence>
<dbReference type="GeneID" id="20240605"/>
<dbReference type="RefSeq" id="XP_009063121.1">
    <property type="nucleotide sequence ID" value="XM_009064873.1"/>
</dbReference>
<evidence type="ECO:0000256" key="6">
    <source>
        <dbReference type="SAM" id="Phobius"/>
    </source>
</evidence>
<feature type="transmembrane region" description="Helical" evidence="6">
    <location>
        <begin position="75"/>
        <end position="98"/>
    </location>
</feature>
<evidence type="ECO:0000256" key="3">
    <source>
        <dbReference type="ARBA" id="ARBA00022989"/>
    </source>
</evidence>
<dbReference type="Pfam" id="PF26158">
    <property type="entry name" value="Claudin_TMEM179-179B"/>
    <property type="match status" value="1"/>
</dbReference>
<keyword evidence="4 6" id="KW-0472">Membrane</keyword>
<dbReference type="CTD" id="20240605"/>
<evidence type="ECO:0000313" key="7">
    <source>
        <dbReference type="EMBL" id="ESO86160.1"/>
    </source>
</evidence>
<sequence>MAALLEYVKQFLLQRAFMYGLILLASFFVISPLGSLQTTFNERCILYADFKYTTVNKTHYFAVNFGESSVCDYDLAVSVIFCMCYPVIGIATYIFLYFREKADKKVDLSHLLFMGNCIVDIIITVLVLVVACTISTGFTHLCNQIMSGTEQGIRLTGCSDAQKFESWRMYHDSTYTVYDGTKFHVDLSIATAGSWFAFIFWFLQALFGTWKLWRLNMLPTCPDKFKILCCKDS</sequence>
<dbReference type="KEGG" id="lgi:LOTGIDRAFT_167393"/>
<feature type="transmembrane region" description="Helical" evidence="6">
    <location>
        <begin position="110"/>
        <end position="138"/>
    </location>
</feature>
<feature type="transmembrane region" description="Helical" evidence="6">
    <location>
        <begin position="12"/>
        <end position="33"/>
    </location>
</feature>
<evidence type="ECO:0000313" key="8">
    <source>
        <dbReference type="Proteomes" id="UP000030746"/>
    </source>
</evidence>
<comment type="subcellular location">
    <subcellularLocation>
        <location evidence="1">Membrane</location>
        <topology evidence="1">Multi-pass membrane protein</topology>
    </subcellularLocation>
</comment>
<protein>
    <recommendedName>
        <fullName evidence="9">MARVEL domain-containing protein</fullName>
    </recommendedName>
</protein>
<dbReference type="OMA" id="AGSWFQF"/>
<keyword evidence="3 6" id="KW-1133">Transmembrane helix</keyword>
<dbReference type="Proteomes" id="UP000030746">
    <property type="component" value="Unassembled WGS sequence"/>
</dbReference>
<keyword evidence="8" id="KW-1185">Reference proteome</keyword>
<evidence type="ECO:0000256" key="4">
    <source>
        <dbReference type="ARBA" id="ARBA00023136"/>
    </source>
</evidence>